<dbReference type="Proteomes" id="UP000238937">
    <property type="component" value="Unassembled WGS sequence"/>
</dbReference>
<evidence type="ECO:0000256" key="6">
    <source>
        <dbReference type="PROSITE-ProRule" id="PRU00278"/>
    </source>
</evidence>
<evidence type="ECO:0000313" key="9">
    <source>
        <dbReference type="Proteomes" id="UP000238937"/>
    </source>
</evidence>
<evidence type="ECO:0000256" key="2">
    <source>
        <dbReference type="ARBA" id="ARBA00013194"/>
    </source>
</evidence>
<evidence type="ECO:0000259" key="7">
    <source>
        <dbReference type="PROSITE" id="PS50198"/>
    </source>
</evidence>
<name>A0A2T1F5V5_9CYAN</name>
<dbReference type="InterPro" id="IPR000297">
    <property type="entry name" value="PPIase_PpiC"/>
</dbReference>
<evidence type="ECO:0000313" key="8">
    <source>
        <dbReference type="EMBL" id="PSB40371.1"/>
    </source>
</evidence>
<dbReference type="Gene3D" id="3.10.50.40">
    <property type="match status" value="1"/>
</dbReference>
<dbReference type="EC" id="5.2.1.8" evidence="2"/>
<keyword evidence="5 6" id="KW-0413">Isomerase</keyword>
<dbReference type="SUPFAM" id="SSF54534">
    <property type="entry name" value="FKBP-like"/>
    <property type="match status" value="1"/>
</dbReference>
<dbReference type="OrthoDB" id="507969at2"/>
<dbReference type="PANTHER" id="PTHR47245">
    <property type="entry name" value="PEPTIDYLPROLYL ISOMERASE"/>
    <property type="match status" value="1"/>
</dbReference>
<sequence>MSAVLQIGDTSLTAEQLLSLISKYRLVPQLAKEMLIEAAIKDYEITEAEHQEARQRFCQQQQLGSDKDLELWLQQQQLGRDDLKDLIDRELQLRKFKMSKWETQVESYFCQRKSQIDRVVFSMIRVKEIDVAEEIYFRLVSEESTFVEQAPRHSEGIEAKTKGISGPVELGKLDPILANALITLQPLEVLPPLQIGEWWVVLQLENIIPAQLDEDMRQYLTEELFNQWIYEEVQKLLTSSLVVAGSN</sequence>
<dbReference type="RefSeq" id="WP_106312988.1">
    <property type="nucleotide sequence ID" value="NZ_PVWO01000701.1"/>
</dbReference>
<proteinExistence type="predicted"/>
<dbReference type="EMBL" id="PVWO01000701">
    <property type="protein sequence ID" value="PSB40371.1"/>
    <property type="molecule type" value="Genomic_DNA"/>
</dbReference>
<evidence type="ECO:0000256" key="4">
    <source>
        <dbReference type="ARBA" id="ARBA00023110"/>
    </source>
</evidence>
<dbReference type="InterPro" id="IPR046357">
    <property type="entry name" value="PPIase_dom_sf"/>
</dbReference>
<organism evidence="8 9">
    <name type="scientific">Chamaesiphon polymorphus CCALA 037</name>
    <dbReference type="NCBI Taxonomy" id="2107692"/>
    <lineage>
        <taxon>Bacteria</taxon>
        <taxon>Bacillati</taxon>
        <taxon>Cyanobacteriota</taxon>
        <taxon>Cyanophyceae</taxon>
        <taxon>Gomontiellales</taxon>
        <taxon>Chamaesiphonaceae</taxon>
        <taxon>Chamaesiphon</taxon>
    </lineage>
</organism>
<dbReference type="InterPro" id="IPR050245">
    <property type="entry name" value="PrsA_foldase"/>
</dbReference>
<dbReference type="PANTHER" id="PTHR47245:SF1">
    <property type="entry name" value="FOLDASE PROTEIN PRSA"/>
    <property type="match status" value="1"/>
</dbReference>
<feature type="domain" description="PpiC" evidence="7">
    <location>
        <begin position="116"/>
        <end position="206"/>
    </location>
</feature>
<comment type="caution">
    <text evidence="8">The sequence shown here is derived from an EMBL/GenBank/DDBJ whole genome shotgun (WGS) entry which is preliminary data.</text>
</comment>
<accession>A0A2T1F5V5</accession>
<evidence type="ECO:0000256" key="3">
    <source>
        <dbReference type="ARBA" id="ARBA00022729"/>
    </source>
</evidence>
<dbReference type="AlphaFoldDB" id="A0A2T1F5V5"/>
<gene>
    <name evidence="8" type="ORF">C7B77_28445</name>
</gene>
<comment type="catalytic activity">
    <reaction evidence="1">
        <text>[protein]-peptidylproline (omega=180) = [protein]-peptidylproline (omega=0)</text>
        <dbReference type="Rhea" id="RHEA:16237"/>
        <dbReference type="Rhea" id="RHEA-COMP:10747"/>
        <dbReference type="Rhea" id="RHEA-COMP:10748"/>
        <dbReference type="ChEBI" id="CHEBI:83833"/>
        <dbReference type="ChEBI" id="CHEBI:83834"/>
        <dbReference type="EC" id="5.2.1.8"/>
    </reaction>
</comment>
<dbReference type="GO" id="GO:0003755">
    <property type="term" value="F:peptidyl-prolyl cis-trans isomerase activity"/>
    <property type="evidence" value="ECO:0007669"/>
    <property type="project" value="UniProtKB-KW"/>
</dbReference>
<keyword evidence="3" id="KW-0732">Signal</keyword>
<keyword evidence="9" id="KW-1185">Reference proteome</keyword>
<dbReference type="PROSITE" id="PS50198">
    <property type="entry name" value="PPIC_PPIASE_2"/>
    <property type="match status" value="1"/>
</dbReference>
<evidence type="ECO:0000256" key="1">
    <source>
        <dbReference type="ARBA" id="ARBA00000971"/>
    </source>
</evidence>
<reference evidence="8 9" key="1">
    <citation type="submission" date="2018-03" db="EMBL/GenBank/DDBJ databases">
        <title>The ancient ancestry and fast evolution of plastids.</title>
        <authorList>
            <person name="Moore K.R."/>
            <person name="Magnabosco C."/>
            <person name="Momper L."/>
            <person name="Gold D.A."/>
            <person name="Bosak T."/>
            <person name="Fournier G.P."/>
        </authorList>
    </citation>
    <scope>NUCLEOTIDE SEQUENCE [LARGE SCALE GENOMIC DNA]</scope>
    <source>
        <strain evidence="8 9">CCALA 037</strain>
    </source>
</reference>
<dbReference type="Pfam" id="PF00639">
    <property type="entry name" value="Rotamase"/>
    <property type="match status" value="1"/>
</dbReference>
<evidence type="ECO:0000256" key="5">
    <source>
        <dbReference type="ARBA" id="ARBA00023235"/>
    </source>
</evidence>
<keyword evidence="4 6" id="KW-0697">Rotamase</keyword>
<protein>
    <recommendedName>
        <fullName evidence="2">peptidylprolyl isomerase</fullName>
        <ecNumber evidence="2">5.2.1.8</ecNumber>
    </recommendedName>
</protein>